<evidence type="ECO:0000256" key="1">
    <source>
        <dbReference type="SAM" id="Phobius"/>
    </source>
</evidence>
<proteinExistence type="predicted"/>
<keyword evidence="1" id="KW-0812">Transmembrane</keyword>
<keyword evidence="1" id="KW-1133">Transmembrane helix</keyword>
<evidence type="ECO:0008006" key="4">
    <source>
        <dbReference type="Google" id="ProtNLM"/>
    </source>
</evidence>
<name>A0A8H3HAT3_9AGAM</name>
<protein>
    <recommendedName>
        <fullName evidence="4">Transmembrane protein</fullName>
    </recommendedName>
</protein>
<keyword evidence="1" id="KW-0472">Membrane</keyword>
<comment type="caution">
    <text evidence="2">The sequence shown here is derived from an EMBL/GenBank/DDBJ whole genome shotgun (WGS) entry which is preliminary data.</text>
</comment>
<accession>A0A8H3HAT3</accession>
<sequence>MKQSDKSLDKVEAGGVLAESDTKFTRGEIISYILIRIPWFLICLFTLGFPAKYRERLRLFKGLHKINLSVDPENPLDVKYKPWSTPPVYSDRGNGNNSLLTMRQKQQEEWDRLNITMSVITATSAAALAIQAVSPRVQVYWLVTTFYSIAFGLSLEGLILVTYMTISAGGSSDEAITRLAKGILIFDPKKYRMPRLSAFIMALPAIFATYSSLSLLMGLAAMVLAGPAEGVETQEKEYLLATIIPVGVGFLFLCLAIILCEIATWVEIFGRKGNRLFGIKGSGEKYPKDKPDVPPHCSRCCTVG</sequence>
<evidence type="ECO:0000313" key="2">
    <source>
        <dbReference type="EMBL" id="CAE6513177.1"/>
    </source>
</evidence>
<feature type="transmembrane region" description="Helical" evidence="1">
    <location>
        <begin position="139"/>
        <end position="161"/>
    </location>
</feature>
<feature type="transmembrane region" description="Helical" evidence="1">
    <location>
        <begin position="29"/>
        <end position="51"/>
    </location>
</feature>
<reference evidence="2" key="1">
    <citation type="submission" date="2021-01" db="EMBL/GenBank/DDBJ databases">
        <authorList>
            <person name="Kaushik A."/>
        </authorList>
    </citation>
    <scope>NUCLEOTIDE SEQUENCE</scope>
    <source>
        <strain evidence="2">AG4-RS23</strain>
    </source>
</reference>
<organism evidence="2 3">
    <name type="scientific">Rhizoctonia solani</name>
    <dbReference type="NCBI Taxonomy" id="456999"/>
    <lineage>
        <taxon>Eukaryota</taxon>
        <taxon>Fungi</taxon>
        <taxon>Dikarya</taxon>
        <taxon>Basidiomycota</taxon>
        <taxon>Agaricomycotina</taxon>
        <taxon>Agaricomycetes</taxon>
        <taxon>Cantharellales</taxon>
        <taxon>Ceratobasidiaceae</taxon>
        <taxon>Rhizoctonia</taxon>
    </lineage>
</organism>
<dbReference type="EMBL" id="CAJMWY010003984">
    <property type="protein sequence ID" value="CAE6513177.1"/>
    <property type="molecule type" value="Genomic_DNA"/>
</dbReference>
<dbReference type="AlphaFoldDB" id="A0A8H3HAT3"/>
<evidence type="ECO:0000313" key="3">
    <source>
        <dbReference type="Proteomes" id="UP000663861"/>
    </source>
</evidence>
<dbReference type="Proteomes" id="UP000663861">
    <property type="component" value="Unassembled WGS sequence"/>
</dbReference>
<gene>
    <name evidence="2" type="ORF">RDB_LOCUS141772</name>
</gene>
<feature type="transmembrane region" description="Helical" evidence="1">
    <location>
        <begin position="113"/>
        <end position="133"/>
    </location>
</feature>
<feature type="transmembrane region" description="Helical" evidence="1">
    <location>
        <begin position="238"/>
        <end position="266"/>
    </location>
</feature>
<feature type="transmembrane region" description="Helical" evidence="1">
    <location>
        <begin position="198"/>
        <end position="226"/>
    </location>
</feature>